<dbReference type="VEuPathDB" id="FungiDB:RO3G_02978"/>
<dbReference type="STRING" id="246409.I1BPZ4"/>
<evidence type="ECO:0000256" key="8">
    <source>
        <dbReference type="ARBA" id="ARBA00022679"/>
    </source>
</evidence>
<keyword evidence="13 17" id="KW-0472">Membrane</keyword>
<evidence type="ECO:0000256" key="11">
    <source>
        <dbReference type="ARBA" id="ARBA00022989"/>
    </source>
</evidence>
<evidence type="ECO:0000256" key="5">
    <source>
        <dbReference type="ARBA" id="ARBA00010185"/>
    </source>
</evidence>
<comment type="pathway">
    <text evidence="4">Lipid metabolism.</text>
</comment>
<proteinExistence type="inferred from homology"/>
<evidence type="ECO:0000256" key="12">
    <source>
        <dbReference type="ARBA" id="ARBA00023098"/>
    </source>
</evidence>
<dbReference type="GO" id="GO:0004605">
    <property type="term" value="F:phosphatidate cytidylyltransferase activity"/>
    <property type="evidence" value="ECO:0007669"/>
    <property type="project" value="UniProtKB-EC"/>
</dbReference>
<protein>
    <recommendedName>
        <fullName evidence="6 16">Phosphatidate cytidylyltransferase</fullName>
        <ecNumber evidence="6 16">2.7.7.41</ecNumber>
    </recommendedName>
</protein>
<dbReference type="RefSeq" id="XP_067513670.1">
    <property type="nucleotide sequence ID" value="XM_067657569.1"/>
</dbReference>
<dbReference type="UniPathway" id="UPA00557">
    <property type="reaction ID" value="UER00614"/>
</dbReference>
<dbReference type="OMA" id="CKEYIYL"/>
<evidence type="ECO:0000256" key="10">
    <source>
        <dbReference type="ARBA" id="ARBA00022695"/>
    </source>
</evidence>
<dbReference type="InParanoid" id="I1BPZ4"/>
<feature type="transmembrane region" description="Helical" evidence="17">
    <location>
        <begin position="20"/>
        <end position="41"/>
    </location>
</feature>
<evidence type="ECO:0000313" key="18">
    <source>
        <dbReference type="EMBL" id="EIE78274.1"/>
    </source>
</evidence>
<evidence type="ECO:0000256" key="4">
    <source>
        <dbReference type="ARBA" id="ARBA00005189"/>
    </source>
</evidence>
<evidence type="ECO:0000256" key="1">
    <source>
        <dbReference type="ARBA" id="ARBA00001698"/>
    </source>
</evidence>
<dbReference type="EC" id="2.7.7.41" evidence="6 16"/>
<dbReference type="AlphaFoldDB" id="I1BPZ4"/>
<dbReference type="PROSITE" id="PS01315">
    <property type="entry name" value="CDS"/>
    <property type="match status" value="1"/>
</dbReference>
<reference evidence="18 19" key="1">
    <citation type="journal article" date="2009" name="PLoS Genet.">
        <title>Genomic analysis of the basal lineage fungus Rhizopus oryzae reveals a whole-genome duplication.</title>
        <authorList>
            <person name="Ma L.-J."/>
            <person name="Ibrahim A.S."/>
            <person name="Skory C."/>
            <person name="Grabherr M.G."/>
            <person name="Burger G."/>
            <person name="Butler M."/>
            <person name="Elias M."/>
            <person name="Idnurm A."/>
            <person name="Lang B.F."/>
            <person name="Sone T."/>
            <person name="Abe A."/>
            <person name="Calvo S.E."/>
            <person name="Corrochano L.M."/>
            <person name="Engels R."/>
            <person name="Fu J."/>
            <person name="Hansberg W."/>
            <person name="Kim J.-M."/>
            <person name="Kodira C.D."/>
            <person name="Koehrsen M.J."/>
            <person name="Liu B."/>
            <person name="Miranda-Saavedra D."/>
            <person name="O'Leary S."/>
            <person name="Ortiz-Castellanos L."/>
            <person name="Poulter R."/>
            <person name="Rodriguez-Romero J."/>
            <person name="Ruiz-Herrera J."/>
            <person name="Shen Y.-Q."/>
            <person name="Zeng Q."/>
            <person name="Galagan J."/>
            <person name="Birren B.W."/>
            <person name="Cuomo C.A."/>
            <person name="Wickes B.L."/>
        </authorList>
    </citation>
    <scope>NUCLEOTIDE SEQUENCE [LARGE SCALE GENOMIC DNA]</scope>
    <source>
        <strain evidence="19">RA 99-880 / ATCC MYA-4621 / FGSC 9543 / NRRL 43880</strain>
    </source>
</reference>
<sequence length="158" mass="17864">MVLCFTTLQLYLIQHNLHFGLFWFLYPCLLVLVNDTTAYLFGHWLGQHSLLNLSPKKTLEGYVMAMVCTILFGYWSCAWLKPLDKSQQSNLQLHGMILSIYASTTAPFGGFLASAIKRAGGIKDFGQLIPGHGGMTDRVDCQLLMAAFTFFYCEYMLK</sequence>
<evidence type="ECO:0000256" key="7">
    <source>
        <dbReference type="ARBA" id="ARBA00022516"/>
    </source>
</evidence>
<evidence type="ECO:0000256" key="13">
    <source>
        <dbReference type="ARBA" id="ARBA00023136"/>
    </source>
</evidence>
<keyword evidence="9 16" id="KW-0812">Transmembrane</keyword>
<keyword evidence="19" id="KW-1185">Reference proteome</keyword>
<organism evidence="18 19">
    <name type="scientific">Rhizopus delemar (strain RA 99-880 / ATCC MYA-4621 / FGSC 9543 / NRRL 43880)</name>
    <name type="common">Mucormycosis agent</name>
    <name type="synonym">Rhizopus arrhizus var. delemar</name>
    <dbReference type="NCBI Taxonomy" id="246409"/>
    <lineage>
        <taxon>Eukaryota</taxon>
        <taxon>Fungi</taxon>
        <taxon>Fungi incertae sedis</taxon>
        <taxon>Mucoromycota</taxon>
        <taxon>Mucoromycotina</taxon>
        <taxon>Mucoromycetes</taxon>
        <taxon>Mucorales</taxon>
        <taxon>Mucorineae</taxon>
        <taxon>Rhizopodaceae</taxon>
        <taxon>Rhizopus</taxon>
    </lineage>
</organism>
<evidence type="ECO:0000256" key="16">
    <source>
        <dbReference type="RuleBase" id="RU003938"/>
    </source>
</evidence>
<keyword evidence="10 16" id="KW-0548">Nucleotidyltransferase</keyword>
<evidence type="ECO:0000256" key="2">
    <source>
        <dbReference type="ARBA" id="ARBA00004141"/>
    </source>
</evidence>
<keyword evidence="15" id="KW-1208">Phospholipid metabolism</keyword>
<dbReference type="Proteomes" id="UP000009138">
    <property type="component" value="Unassembled WGS sequence"/>
</dbReference>
<keyword evidence="7" id="KW-0444">Lipid biosynthesis</keyword>
<dbReference type="Pfam" id="PF01148">
    <property type="entry name" value="CTP_transf_1"/>
    <property type="match status" value="1"/>
</dbReference>
<comment type="subcellular location">
    <subcellularLocation>
        <location evidence="2">Membrane</location>
        <topology evidence="2">Multi-pass membrane protein</topology>
    </subcellularLocation>
</comment>
<evidence type="ECO:0000256" key="6">
    <source>
        <dbReference type="ARBA" id="ARBA00012487"/>
    </source>
</evidence>
<keyword evidence="11 17" id="KW-1133">Transmembrane helix</keyword>
<keyword evidence="14" id="KW-0594">Phospholipid biosynthesis</keyword>
<dbReference type="GO" id="GO:0016024">
    <property type="term" value="P:CDP-diacylglycerol biosynthetic process"/>
    <property type="evidence" value="ECO:0007669"/>
    <property type="project" value="UniProtKB-UniPathway"/>
</dbReference>
<evidence type="ECO:0000256" key="14">
    <source>
        <dbReference type="ARBA" id="ARBA00023209"/>
    </source>
</evidence>
<comment type="catalytic activity">
    <reaction evidence="1 16">
        <text>a 1,2-diacyl-sn-glycero-3-phosphate + CTP + H(+) = a CDP-1,2-diacyl-sn-glycerol + diphosphate</text>
        <dbReference type="Rhea" id="RHEA:16229"/>
        <dbReference type="ChEBI" id="CHEBI:15378"/>
        <dbReference type="ChEBI" id="CHEBI:33019"/>
        <dbReference type="ChEBI" id="CHEBI:37563"/>
        <dbReference type="ChEBI" id="CHEBI:58332"/>
        <dbReference type="ChEBI" id="CHEBI:58608"/>
        <dbReference type="EC" id="2.7.7.41"/>
    </reaction>
</comment>
<dbReference type="eggNOG" id="KOG1440">
    <property type="taxonomic scope" value="Eukaryota"/>
</dbReference>
<keyword evidence="12" id="KW-0443">Lipid metabolism</keyword>
<feature type="transmembrane region" description="Helical" evidence="17">
    <location>
        <begin position="93"/>
        <end position="113"/>
    </location>
</feature>
<evidence type="ECO:0000256" key="15">
    <source>
        <dbReference type="ARBA" id="ARBA00023264"/>
    </source>
</evidence>
<dbReference type="GO" id="GO:0005789">
    <property type="term" value="C:endoplasmic reticulum membrane"/>
    <property type="evidence" value="ECO:0007669"/>
    <property type="project" value="TreeGrafter"/>
</dbReference>
<comment type="similarity">
    <text evidence="5 16">Belongs to the CDS family.</text>
</comment>
<comment type="pathway">
    <text evidence="3 16">Phospholipid metabolism; CDP-diacylglycerol biosynthesis; CDP-diacylglycerol from sn-glycerol 3-phosphate: step 3/3.</text>
</comment>
<dbReference type="GeneID" id="93609950"/>
<evidence type="ECO:0000313" key="19">
    <source>
        <dbReference type="Proteomes" id="UP000009138"/>
    </source>
</evidence>
<keyword evidence="8 16" id="KW-0808">Transferase</keyword>
<dbReference type="EMBL" id="CH476733">
    <property type="protein sequence ID" value="EIE78274.1"/>
    <property type="molecule type" value="Genomic_DNA"/>
</dbReference>
<accession>I1BPZ4</accession>
<dbReference type="PANTHER" id="PTHR13773:SF8">
    <property type="entry name" value="PHOSPHATIDATE CYTIDYLYLTRANSFERASE, PHOTORECEPTOR-SPECIFIC"/>
    <property type="match status" value="1"/>
</dbReference>
<feature type="transmembrane region" description="Helical" evidence="17">
    <location>
        <begin position="62"/>
        <end position="81"/>
    </location>
</feature>
<evidence type="ECO:0000256" key="17">
    <source>
        <dbReference type="SAM" id="Phobius"/>
    </source>
</evidence>
<name>I1BPZ4_RHIO9</name>
<evidence type="ECO:0000256" key="3">
    <source>
        <dbReference type="ARBA" id="ARBA00005119"/>
    </source>
</evidence>
<dbReference type="PANTHER" id="PTHR13773">
    <property type="entry name" value="PHOSPHATIDATE CYTIDYLYLTRANSFERASE"/>
    <property type="match status" value="1"/>
</dbReference>
<dbReference type="InterPro" id="IPR000374">
    <property type="entry name" value="PC_trans"/>
</dbReference>
<evidence type="ECO:0000256" key="9">
    <source>
        <dbReference type="ARBA" id="ARBA00022692"/>
    </source>
</evidence>
<dbReference type="OrthoDB" id="10260889at2759"/>
<dbReference type="InterPro" id="IPR016720">
    <property type="entry name" value="PC_Trfase_euk"/>
</dbReference>
<gene>
    <name evidence="18" type="ORF">RO3G_02978</name>
</gene>